<dbReference type="Gene3D" id="2.60.40.10">
    <property type="entry name" value="Immunoglobulins"/>
    <property type="match status" value="4"/>
</dbReference>
<dbReference type="SUPFAM" id="SSF48726">
    <property type="entry name" value="Immunoglobulin"/>
    <property type="match status" value="4"/>
</dbReference>
<evidence type="ECO:0000313" key="5">
    <source>
        <dbReference type="EMBL" id="KAJ8289118.1"/>
    </source>
</evidence>
<dbReference type="GO" id="GO:0005886">
    <property type="term" value="C:plasma membrane"/>
    <property type="evidence" value="ECO:0007669"/>
    <property type="project" value="TreeGrafter"/>
</dbReference>
<evidence type="ECO:0000256" key="3">
    <source>
        <dbReference type="SAM" id="SignalP"/>
    </source>
</evidence>
<accession>A0A9Q1E3X0</accession>
<feature type="domain" description="Ig-like" evidence="4">
    <location>
        <begin position="141"/>
        <end position="218"/>
    </location>
</feature>
<name>A0A9Q1E3X0_CONCO</name>
<dbReference type="SMART" id="SM00409">
    <property type="entry name" value="IG"/>
    <property type="match status" value="4"/>
</dbReference>
<feature type="domain" description="Ig-like" evidence="4">
    <location>
        <begin position="237"/>
        <end position="356"/>
    </location>
</feature>
<keyword evidence="1 3" id="KW-0732">Signal</keyword>
<dbReference type="EMBL" id="JAFJMO010000001">
    <property type="protein sequence ID" value="KAJ8289118.1"/>
    <property type="molecule type" value="Genomic_DNA"/>
</dbReference>
<dbReference type="PANTHER" id="PTHR23268:SF28">
    <property type="entry name" value="T CELL RECEPTOR BETA VARIABLE 19"/>
    <property type="match status" value="1"/>
</dbReference>
<dbReference type="SMART" id="SM00406">
    <property type="entry name" value="IGv"/>
    <property type="match status" value="4"/>
</dbReference>
<evidence type="ECO:0000313" key="6">
    <source>
        <dbReference type="Proteomes" id="UP001152803"/>
    </source>
</evidence>
<evidence type="ECO:0000256" key="2">
    <source>
        <dbReference type="ARBA" id="ARBA00022859"/>
    </source>
</evidence>
<reference evidence="5" key="1">
    <citation type="journal article" date="2023" name="Science">
        <title>Genome structures resolve the early diversification of teleost fishes.</title>
        <authorList>
            <person name="Parey E."/>
            <person name="Louis A."/>
            <person name="Montfort J."/>
            <person name="Bouchez O."/>
            <person name="Roques C."/>
            <person name="Iampietro C."/>
            <person name="Lluch J."/>
            <person name="Castinel A."/>
            <person name="Donnadieu C."/>
            <person name="Desvignes T."/>
            <person name="Floi Bucao C."/>
            <person name="Jouanno E."/>
            <person name="Wen M."/>
            <person name="Mejri S."/>
            <person name="Dirks R."/>
            <person name="Jansen H."/>
            <person name="Henkel C."/>
            <person name="Chen W.J."/>
            <person name="Zahm M."/>
            <person name="Cabau C."/>
            <person name="Klopp C."/>
            <person name="Thompson A.W."/>
            <person name="Robinson-Rechavi M."/>
            <person name="Braasch I."/>
            <person name="Lecointre G."/>
            <person name="Bobe J."/>
            <person name="Postlethwait J.H."/>
            <person name="Berthelot C."/>
            <person name="Roest Crollius H."/>
            <person name="Guiguen Y."/>
        </authorList>
    </citation>
    <scope>NUCLEOTIDE SEQUENCE</scope>
    <source>
        <strain evidence="5">Concon-B</strain>
    </source>
</reference>
<dbReference type="CDD" id="cd00099">
    <property type="entry name" value="IgV"/>
    <property type="match status" value="3"/>
</dbReference>
<organism evidence="5 6">
    <name type="scientific">Conger conger</name>
    <name type="common">Conger eel</name>
    <name type="synonym">Muraena conger</name>
    <dbReference type="NCBI Taxonomy" id="82655"/>
    <lineage>
        <taxon>Eukaryota</taxon>
        <taxon>Metazoa</taxon>
        <taxon>Chordata</taxon>
        <taxon>Craniata</taxon>
        <taxon>Vertebrata</taxon>
        <taxon>Euteleostomi</taxon>
        <taxon>Actinopterygii</taxon>
        <taxon>Neopterygii</taxon>
        <taxon>Teleostei</taxon>
        <taxon>Anguilliformes</taxon>
        <taxon>Congridae</taxon>
        <taxon>Conger</taxon>
    </lineage>
</organism>
<feature type="domain" description="Ig-like" evidence="4">
    <location>
        <begin position="26"/>
        <end position="137"/>
    </location>
</feature>
<gene>
    <name evidence="5" type="ORF">COCON_G00017770</name>
</gene>
<dbReference type="AlphaFoldDB" id="A0A9Q1E3X0"/>
<dbReference type="PANTHER" id="PTHR23268">
    <property type="entry name" value="T-CELL RECEPTOR BETA CHAIN"/>
    <property type="match status" value="1"/>
</dbReference>
<dbReference type="InterPro" id="IPR003599">
    <property type="entry name" value="Ig_sub"/>
</dbReference>
<dbReference type="InterPro" id="IPR007110">
    <property type="entry name" value="Ig-like_dom"/>
</dbReference>
<sequence length="558" mass="60484">MTRAPIVFITVWVWLTGIMQVFTAQPGRVQQFPPSLLLRSGEPATLNCSHSVPSYNTILWYRQPGAGGVLELLGYLYHNNQNLEPLMEKTLKLEGDGKKSGTMTISGNGLAVGDAVYFCAARFALGNSVHQSPSALLGAPGKSVQLSCSHGIQSYDTILWYQQPRRGNGMTLIGRVSYENVVTEGEERFRVSGDGESQAFLHIDKLAPTDSAAYLCAAWMSQCCRFCGLHHSCPVSPHADTTSWGNCLADSVTFEQTPVRTARPGEQAEIDCSHDDGALLVMLWYERRAGSGALRLIGFGYSSVEPTYEAPFSAPRFQLGRESVQKGSLVVSAVTEADSAVYVCAASQARSTEPVALKNTLREMFSALCLLIPVLSWVTSSPVVQQPEVDLTPAPGATVTLHCSMAAGYSMSSYTMSWYRQARSGAPIHFLKKEYETSAETDRFSASLGGASENSFTLRVSNLTLADSATYYCAASHGVAEQRCRRARSPRGGRWGRGGRELWETETLAQSGERCGLAHRPRVSEQLTAPPNRRGGVSATPPITAACTYTRCVAVQDT</sequence>
<dbReference type="PROSITE" id="PS50835">
    <property type="entry name" value="IG_LIKE"/>
    <property type="match status" value="4"/>
</dbReference>
<protein>
    <recommendedName>
        <fullName evidence="4">Ig-like domain-containing protein</fullName>
    </recommendedName>
</protein>
<dbReference type="GO" id="GO:0007166">
    <property type="term" value="P:cell surface receptor signaling pathway"/>
    <property type="evidence" value="ECO:0007669"/>
    <property type="project" value="TreeGrafter"/>
</dbReference>
<dbReference type="InterPro" id="IPR050413">
    <property type="entry name" value="TCR_beta_variable"/>
</dbReference>
<dbReference type="InterPro" id="IPR003598">
    <property type="entry name" value="Ig_sub2"/>
</dbReference>
<evidence type="ECO:0000259" key="4">
    <source>
        <dbReference type="PROSITE" id="PS50835"/>
    </source>
</evidence>
<comment type="caution">
    <text evidence="5">The sequence shown here is derived from an EMBL/GenBank/DDBJ whole genome shotgun (WGS) entry which is preliminary data.</text>
</comment>
<dbReference type="OrthoDB" id="9049585at2759"/>
<dbReference type="Pfam" id="PF07686">
    <property type="entry name" value="V-set"/>
    <property type="match status" value="3"/>
</dbReference>
<dbReference type="Proteomes" id="UP001152803">
    <property type="component" value="Unassembled WGS sequence"/>
</dbReference>
<keyword evidence="2" id="KW-0391">Immunity</keyword>
<dbReference type="GO" id="GO:0002376">
    <property type="term" value="P:immune system process"/>
    <property type="evidence" value="ECO:0007669"/>
    <property type="project" value="UniProtKB-KW"/>
</dbReference>
<dbReference type="InterPro" id="IPR013106">
    <property type="entry name" value="Ig_V-set"/>
</dbReference>
<proteinExistence type="predicted"/>
<dbReference type="InterPro" id="IPR036179">
    <property type="entry name" value="Ig-like_dom_sf"/>
</dbReference>
<dbReference type="SMART" id="SM00408">
    <property type="entry name" value="IGc2"/>
    <property type="match status" value="4"/>
</dbReference>
<evidence type="ECO:0000256" key="1">
    <source>
        <dbReference type="ARBA" id="ARBA00022729"/>
    </source>
</evidence>
<keyword evidence="6" id="KW-1185">Reference proteome</keyword>
<dbReference type="InterPro" id="IPR013783">
    <property type="entry name" value="Ig-like_fold"/>
</dbReference>
<feature type="domain" description="Ig-like" evidence="4">
    <location>
        <begin position="382"/>
        <end position="489"/>
    </location>
</feature>
<feature type="chain" id="PRO_5040463134" description="Ig-like domain-containing protein" evidence="3">
    <location>
        <begin position="24"/>
        <end position="558"/>
    </location>
</feature>
<feature type="signal peptide" evidence="3">
    <location>
        <begin position="1"/>
        <end position="23"/>
    </location>
</feature>